<feature type="region of interest" description="Disordered" evidence="3">
    <location>
        <begin position="1019"/>
        <end position="1043"/>
    </location>
</feature>
<dbReference type="EMBL" id="LSMT01000277">
    <property type="protein sequence ID" value="PFX21423.1"/>
    <property type="molecule type" value="Genomic_DNA"/>
</dbReference>
<dbReference type="OrthoDB" id="3666223at2759"/>
<accession>A0A2B4RXC1</accession>
<feature type="repeat" description="ANK" evidence="2">
    <location>
        <begin position="1179"/>
        <end position="1211"/>
    </location>
</feature>
<dbReference type="InterPro" id="IPR038227">
    <property type="entry name" value="PUFD_som_sf"/>
</dbReference>
<feature type="compositionally biased region" description="Basic and acidic residues" evidence="3">
    <location>
        <begin position="884"/>
        <end position="897"/>
    </location>
</feature>
<sequence>MFLLIMADDADRNVWDVLGVSNGSDRLVIQGREQTSCCNGTRVSETEKENSIDNQETSPDEKGTAEPSVIDIADVSCSHDIPDDSLQNGGSTVEEIIQRIASRQTFAKILAENLKRSSEVKAEACYNGKQVVLQRELPMGDANGLTDSAVQVLRKNLNVEYHDVTVAATTLNHESSEPAPEVRNERSVFEHINSNFRSPVTFAQNRIVETVPNGTGSASDARASAAEEKQTMSKIATKERNVFEHTRNTSYTEQPMQRTTSLEGNRVFPFSEKLRLLTTINKEIGSNMPPTVQPLRTGYDAVTSGRSLQQLVQLNASNMRSNAKSSRVVNGQAHPVDTQVIIPTERPKVDSNLIFPSVTPIKCVSPASGSTSVKNTYATKVPAPGFNGNTNPVAVQPSTVEKPKLICLDSTRMTGEKVNVDRTQTNIATTHLIGPFISTGTPPPNTYIATIRPVHSQPLANGLQPPTCPQLQTVTSPVKGQVSNSKFQFVLPMLSPAGIPCGVIRPPVSLTALERRNLPIRTQQDLICPERLSSSPDIPERTFRPVSPAKGVINAGISVPTRVSFRPPDTFRSLPTQTGYSISPRTNRLDRRGSVEEELADQSYECALRESAHSPDIERYLRCESPITVLSYSNDQQNENVCEIDTDESIVSPHVMCNVDSDDVENPPTNLGQTVNECVEECIAESAEENVEESMEGSVECIRECAGERSSDEKQEVENVDDIEDVEDIGIDKESTKKKQNSAMIRRLEPRLPSPVRETSVGDLYRDPSQLTREERALQRAMMQFSEMEMKEKSKEMKKKDSFKRRLRKRHKEKSTLPNDGTKQTATKVWIKKFKRRRLWFSQRRSMMVKSTGQEDNSAVISSDKQPATVTKKRRTNLLQDSDEQPKLTRKRVEREKRAFVPKPTDAPQETVVLPKQKTTTKPVKLRRCSSETCGPKETKKENVPEKHLCKRPSTPVEMGKKAVKRAKVEIEPLRVNKQEVVVDKNAKTDRTHRVTKTYMLVTAYQGFRDFKPVVLESRTRGKSKQTDGVLEGQQDSDKSTTKTSEFPLLVVESVNSKPIRKSIIAENEEVQQLVENSLKARGKWEVDDSLEENTNEDDTLREARKLNVNRNTGETILHKAARLGYHETVHHHIHQGIDPNAKDNAGWTPLHEACSRGKVDVVKVLAKYGADVNACSNDGIRPIHDAAEGGYVDVLRVLLSYGADPQLATYSGNSALTCTKDVNTRAFLECFLEDVDLRNPSMSATETEGCWEFDGSCAAMDESLDHTSGIFEGVPRSETVPDGEFELSDRPHLPTYNLPFMMNDELTTGRRNYVLLSDVLEHLGISRGALLKKAKRLDIREMPWSQFMAEIADRPLCVVPKHAPSDSSTHEAMAELVPINYNLRRLLNIRVESVHMT</sequence>
<dbReference type="PANTHER" id="PTHR24117:SF9">
    <property type="entry name" value="BCL-6 COREPRESSOR PCGF1 BINDING DOMAIN-CONTAINING PROTEIN"/>
    <property type="match status" value="1"/>
</dbReference>
<dbReference type="Pfam" id="PF16553">
    <property type="entry name" value="PUFD"/>
    <property type="match status" value="1"/>
</dbReference>
<dbReference type="PROSITE" id="PS50297">
    <property type="entry name" value="ANK_REP_REGION"/>
    <property type="match status" value="3"/>
</dbReference>
<dbReference type="Gene3D" id="1.25.40.20">
    <property type="entry name" value="Ankyrin repeat-containing domain"/>
    <property type="match status" value="1"/>
</dbReference>
<dbReference type="Pfam" id="PF12796">
    <property type="entry name" value="Ank_2"/>
    <property type="match status" value="1"/>
</dbReference>
<comment type="similarity">
    <text evidence="1">Belongs to the BCOR family.</text>
</comment>
<dbReference type="GO" id="GO:0003714">
    <property type="term" value="F:transcription corepressor activity"/>
    <property type="evidence" value="ECO:0007669"/>
    <property type="project" value="TreeGrafter"/>
</dbReference>
<evidence type="ECO:0000259" key="4">
    <source>
        <dbReference type="Pfam" id="PF16553"/>
    </source>
</evidence>
<keyword evidence="2" id="KW-0040">ANK repeat</keyword>
<dbReference type="SMART" id="SM00248">
    <property type="entry name" value="ANK"/>
    <property type="match status" value="3"/>
</dbReference>
<dbReference type="PROSITE" id="PS50088">
    <property type="entry name" value="ANK_REPEAT"/>
    <property type="match status" value="3"/>
</dbReference>
<feature type="repeat" description="ANK" evidence="2">
    <location>
        <begin position="1113"/>
        <end position="1145"/>
    </location>
</feature>
<reference evidence="6" key="1">
    <citation type="journal article" date="2017" name="bioRxiv">
        <title>Comparative analysis of the genomes of Stylophora pistillata and Acropora digitifera provides evidence for extensive differences between species of corals.</title>
        <authorList>
            <person name="Voolstra C.R."/>
            <person name="Li Y."/>
            <person name="Liew Y.J."/>
            <person name="Baumgarten S."/>
            <person name="Zoccola D."/>
            <person name="Flot J.-F."/>
            <person name="Tambutte S."/>
            <person name="Allemand D."/>
            <person name="Aranda M."/>
        </authorList>
    </citation>
    <scope>NUCLEOTIDE SEQUENCE [LARGE SCALE GENOMIC DNA]</scope>
</reference>
<feature type="region of interest" description="Disordered" evidence="3">
    <location>
        <begin position="568"/>
        <end position="592"/>
    </location>
</feature>
<feature type="compositionally biased region" description="Polar residues" evidence="3">
    <location>
        <begin position="816"/>
        <end position="825"/>
    </location>
</feature>
<dbReference type="STRING" id="50429.A0A2B4RXC1"/>
<feature type="region of interest" description="Disordered" evidence="3">
    <location>
        <begin position="38"/>
        <end position="67"/>
    </location>
</feature>
<dbReference type="Gene3D" id="3.10.260.40">
    <property type="entry name" value="BCL-6 corepressor, PCGF1 binding domain"/>
    <property type="match status" value="1"/>
</dbReference>
<feature type="region of interest" description="Disordered" evidence="3">
    <location>
        <begin position="848"/>
        <end position="897"/>
    </location>
</feature>
<dbReference type="PANTHER" id="PTHR24117">
    <property type="entry name" value="AGAP007537-PB"/>
    <property type="match status" value="1"/>
</dbReference>
<dbReference type="InterPro" id="IPR047144">
    <property type="entry name" value="BCOR-like"/>
</dbReference>
<evidence type="ECO:0000256" key="2">
    <source>
        <dbReference type="PROSITE-ProRule" id="PRU00023"/>
    </source>
</evidence>
<feature type="repeat" description="ANK" evidence="2">
    <location>
        <begin position="1146"/>
        <end position="1178"/>
    </location>
</feature>
<feature type="domain" description="BCL-6 corepressor PCGF1 binding" evidence="4">
    <location>
        <begin position="1285"/>
        <end position="1396"/>
    </location>
</feature>
<proteinExistence type="inferred from homology"/>
<evidence type="ECO:0000313" key="5">
    <source>
        <dbReference type="EMBL" id="PFX21423.1"/>
    </source>
</evidence>
<organism evidence="5 6">
    <name type="scientific">Stylophora pistillata</name>
    <name type="common">Smooth cauliflower coral</name>
    <dbReference type="NCBI Taxonomy" id="50429"/>
    <lineage>
        <taxon>Eukaryota</taxon>
        <taxon>Metazoa</taxon>
        <taxon>Cnidaria</taxon>
        <taxon>Anthozoa</taxon>
        <taxon>Hexacorallia</taxon>
        <taxon>Scleractinia</taxon>
        <taxon>Astrocoeniina</taxon>
        <taxon>Pocilloporidae</taxon>
        <taxon>Stylophora</taxon>
    </lineage>
</organism>
<evidence type="ECO:0000256" key="3">
    <source>
        <dbReference type="SAM" id="MobiDB-lite"/>
    </source>
</evidence>
<evidence type="ECO:0000313" key="6">
    <source>
        <dbReference type="Proteomes" id="UP000225706"/>
    </source>
</evidence>
<feature type="compositionally biased region" description="Polar residues" evidence="3">
    <location>
        <begin position="848"/>
        <end position="869"/>
    </location>
</feature>
<dbReference type="Proteomes" id="UP000225706">
    <property type="component" value="Unassembled WGS sequence"/>
</dbReference>
<comment type="caution">
    <text evidence="5">The sequence shown here is derived from an EMBL/GenBank/DDBJ whole genome shotgun (WGS) entry which is preliminary data.</text>
</comment>
<dbReference type="GO" id="GO:0005634">
    <property type="term" value="C:nucleus"/>
    <property type="evidence" value="ECO:0007669"/>
    <property type="project" value="TreeGrafter"/>
</dbReference>
<dbReference type="SUPFAM" id="SSF48403">
    <property type="entry name" value="Ankyrin repeat"/>
    <property type="match status" value="1"/>
</dbReference>
<dbReference type="InterPro" id="IPR032365">
    <property type="entry name" value="PUFD"/>
</dbReference>
<gene>
    <name evidence="5" type="primary">Bcor</name>
    <name evidence="5" type="ORF">AWC38_SpisGene14068</name>
</gene>
<dbReference type="InterPro" id="IPR036770">
    <property type="entry name" value="Ankyrin_rpt-contain_sf"/>
</dbReference>
<dbReference type="GO" id="GO:0000122">
    <property type="term" value="P:negative regulation of transcription by RNA polymerase II"/>
    <property type="evidence" value="ECO:0007669"/>
    <property type="project" value="TreeGrafter"/>
</dbReference>
<evidence type="ECO:0000256" key="1">
    <source>
        <dbReference type="ARBA" id="ARBA00034703"/>
    </source>
</evidence>
<feature type="compositionally biased region" description="Basic residues" evidence="3">
    <location>
        <begin position="801"/>
        <end position="813"/>
    </location>
</feature>
<keyword evidence="6" id="KW-1185">Reference proteome</keyword>
<dbReference type="PRINTS" id="PR01415">
    <property type="entry name" value="ANKYRIN"/>
</dbReference>
<feature type="compositionally biased region" description="Basic and acidic residues" evidence="3">
    <location>
        <begin position="789"/>
        <end position="800"/>
    </location>
</feature>
<protein>
    <submittedName>
        <fullName evidence="5">BCL-6 corepressor</fullName>
    </submittedName>
</protein>
<feature type="region of interest" description="Disordered" evidence="3">
    <location>
        <begin position="789"/>
        <end position="825"/>
    </location>
</feature>
<name>A0A2B4RXC1_STYPI</name>
<dbReference type="InterPro" id="IPR002110">
    <property type="entry name" value="Ankyrin_rpt"/>
</dbReference>
<feature type="compositionally biased region" description="Polar residues" evidence="3">
    <location>
        <begin position="573"/>
        <end position="586"/>
    </location>
</feature>